<reference evidence="1 2" key="1">
    <citation type="submission" date="2024-01" db="EMBL/GenBank/DDBJ databases">
        <authorList>
            <person name="Waweru B."/>
        </authorList>
    </citation>
    <scope>NUCLEOTIDE SEQUENCE [LARGE SCALE GENOMIC DNA]</scope>
</reference>
<dbReference type="AlphaFoldDB" id="A0AAV1SNR3"/>
<name>A0AAV1SNR3_9ROSI</name>
<organism evidence="1 2">
    <name type="scientific">Dovyalis caffra</name>
    <dbReference type="NCBI Taxonomy" id="77055"/>
    <lineage>
        <taxon>Eukaryota</taxon>
        <taxon>Viridiplantae</taxon>
        <taxon>Streptophyta</taxon>
        <taxon>Embryophyta</taxon>
        <taxon>Tracheophyta</taxon>
        <taxon>Spermatophyta</taxon>
        <taxon>Magnoliopsida</taxon>
        <taxon>eudicotyledons</taxon>
        <taxon>Gunneridae</taxon>
        <taxon>Pentapetalae</taxon>
        <taxon>rosids</taxon>
        <taxon>fabids</taxon>
        <taxon>Malpighiales</taxon>
        <taxon>Salicaceae</taxon>
        <taxon>Flacourtieae</taxon>
        <taxon>Dovyalis</taxon>
    </lineage>
</organism>
<sequence length="102" mass="11751">MEARKRKRMTKKKENRRLEYEALAKKKRKALANAKGLREEVNLEYDRFFYAVDSDIFKATGRYISVAHSRDSGISMEDPCCSIRWRIALTSLVGGLFGFAIA</sequence>
<keyword evidence="2" id="KW-1185">Reference proteome</keyword>
<evidence type="ECO:0000313" key="1">
    <source>
        <dbReference type="EMBL" id="CAK7353300.1"/>
    </source>
</evidence>
<accession>A0AAV1SNR3</accession>
<protein>
    <submittedName>
        <fullName evidence="1">Uncharacterized protein</fullName>
    </submittedName>
</protein>
<proteinExistence type="predicted"/>
<dbReference type="EMBL" id="CAWUPB010001194">
    <property type="protein sequence ID" value="CAK7353300.1"/>
    <property type="molecule type" value="Genomic_DNA"/>
</dbReference>
<comment type="caution">
    <text evidence="1">The sequence shown here is derived from an EMBL/GenBank/DDBJ whole genome shotgun (WGS) entry which is preliminary data.</text>
</comment>
<gene>
    <name evidence="1" type="ORF">DCAF_LOCUS24658</name>
</gene>
<dbReference type="Proteomes" id="UP001314170">
    <property type="component" value="Unassembled WGS sequence"/>
</dbReference>
<evidence type="ECO:0000313" key="2">
    <source>
        <dbReference type="Proteomes" id="UP001314170"/>
    </source>
</evidence>